<name>A0A9W6EU72_9FLAO</name>
<reference evidence="1" key="1">
    <citation type="submission" date="2022-07" db="EMBL/GenBank/DDBJ databases">
        <title>Taxonomy of Novel Oxalotrophic and Methylotrophic Bacteria.</title>
        <authorList>
            <person name="Sahin N."/>
            <person name="Tani A."/>
        </authorList>
    </citation>
    <scope>NUCLEOTIDE SEQUENCE</scope>
    <source>
        <strain evidence="1">AM327</strain>
    </source>
</reference>
<evidence type="ECO:0000313" key="1">
    <source>
        <dbReference type="EMBL" id="GLB51336.1"/>
    </source>
</evidence>
<protein>
    <submittedName>
        <fullName evidence="1">Uncharacterized protein</fullName>
    </submittedName>
</protein>
<gene>
    <name evidence="1" type="ORF">NBRC110019_03750</name>
</gene>
<accession>A0A9W6EU72</accession>
<organism evidence="1 2">
    <name type="scientific">Neptunitalea chrysea</name>
    <dbReference type="NCBI Taxonomy" id="1647581"/>
    <lineage>
        <taxon>Bacteria</taxon>
        <taxon>Pseudomonadati</taxon>
        <taxon>Bacteroidota</taxon>
        <taxon>Flavobacteriia</taxon>
        <taxon>Flavobacteriales</taxon>
        <taxon>Flavobacteriaceae</taxon>
        <taxon>Neptunitalea</taxon>
    </lineage>
</organism>
<comment type="caution">
    <text evidence="1">The sequence shown here is derived from an EMBL/GenBank/DDBJ whole genome shotgun (WGS) entry which is preliminary data.</text>
</comment>
<keyword evidence="2" id="KW-1185">Reference proteome</keyword>
<dbReference type="EMBL" id="BRVP01000002">
    <property type="protein sequence ID" value="GLB51336.1"/>
    <property type="molecule type" value="Genomic_DNA"/>
</dbReference>
<dbReference type="Pfam" id="PF14281">
    <property type="entry name" value="PDDEXK_4"/>
    <property type="match status" value="1"/>
</dbReference>
<dbReference type="InterPro" id="IPR029470">
    <property type="entry name" value="PDDEXK_4"/>
</dbReference>
<proteinExistence type="predicted"/>
<dbReference type="AlphaFoldDB" id="A0A9W6EU72"/>
<evidence type="ECO:0000313" key="2">
    <source>
        <dbReference type="Proteomes" id="UP001143545"/>
    </source>
</evidence>
<dbReference type="RefSeq" id="WP_281751773.1">
    <property type="nucleotide sequence ID" value="NZ_BRVP01000002.1"/>
</dbReference>
<dbReference type="Proteomes" id="UP001143545">
    <property type="component" value="Unassembled WGS sequence"/>
</dbReference>
<sequence>MYNLLEDEKVNAIINELDTNALKLDKIGFNIFSISRYGSHLENFHSDILAKLLDTKAEHEEGDLFLKTFYHDLQI</sequence>